<dbReference type="SUPFAM" id="SSF51735">
    <property type="entry name" value="NAD(P)-binding Rossmann-fold domains"/>
    <property type="match status" value="1"/>
</dbReference>
<dbReference type="Gene3D" id="3.30.360.10">
    <property type="entry name" value="Dihydrodipicolinate Reductase, domain 2"/>
    <property type="match status" value="1"/>
</dbReference>
<evidence type="ECO:0000259" key="4">
    <source>
        <dbReference type="Pfam" id="PF22725"/>
    </source>
</evidence>
<keyword evidence="6" id="KW-1185">Reference proteome</keyword>
<dbReference type="Gene3D" id="3.40.50.720">
    <property type="entry name" value="NAD(P)-binding Rossmann-like Domain"/>
    <property type="match status" value="1"/>
</dbReference>
<protein>
    <submittedName>
        <fullName evidence="5">Dehydrogenase</fullName>
    </submittedName>
</protein>
<reference evidence="5 6" key="1">
    <citation type="journal article" date="2014" name="PLoS ONE">
        <title>The first complete genome sequence of the class fimbriimonadia in the phylum armatimonadetes.</title>
        <authorList>
            <person name="Hu Z.Y."/>
            <person name="Wang Y.Z."/>
            <person name="Im W.T."/>
            <person name="Wang S.Y."/>
            <person name="Zhao G.P."/>
            <person name="Zheng H.J."/>
            <person name="Quan Z.X."/>
        </authorList>
    </citation>
    <scope>NUCLEOTIDE SEQUENCE [LARGE SCALE GENOMIC DNA]</scope>
    <source>
        <strain evidence="5">Gsoil 348</strain>
    </source>
</reference>
<dbReference type="RefSeq" id="WP_025227846.1">
    <property type="nucleotide sequence ID" value="NZ_CP007139.1"/>
</dbReference>
<dbReference type="PANTHER" id="PTHR43818">
    <property type="entry name" value="BCDNA.GH03377"/>
    <property type="match status" value="1"/>
</dbReference>
<organism evidence="5 6">
    <name type="scientific">Fimbriimonas ginsengisoli Gsoil 348</name>
    <dbReference type="NCBI Taxonomy" id="661478"/>
    <lineage>
        <taxon>Bacteria</taxon>
        <taxon>Bacillati</taxon>
        <taxon>Armatimonadota</taxon>
        <taxon>Fimbriimonadia</taxon>
        <taxon>Fimbriimonadales</taxon>
        <taxon>Fimbriimonadaceae</taxon>
        <taxon>Fimbriimonas</taxon>
    </lineage>
</organism>
<gene>
    <name evidence="5" type="ORF">OP10G_0110</name>
</gene>
<sequence>MTPLRVGIVGIGNISGIYFKNLGSYRSTQIVAVADLDTSRADAAAAKYGIPNSLTVDQLLAHPDVDLVLNLTIPKAHGPIGLQAVAAGKHVYNEKPLSTELESARQLVEAAKAKGLRVGCAPDTFLGAGLQTARKAIDAGEIGTPIGAQGNMLARGPEPWHPNPEFFYKPGGGPMLDMGPYYMTALVSLLGPVRRVAGLARASFPTRTVGSGALKGNVIQVETPTHFVGGLEFVQGALGQTQLSFDVYHSWADHPIVIFGSEGTMRVPDPNTFGGDVTVRRHNEEDWRVIPNTHGFAEDSRGLGVLDIAHAISENRPHRASGDLALHVLEIMLAFERSSTEGRHIELNPTIDRPAPMGETEFADDL</sequence>
<dbReference type="Proteomes" id="UP000027982">
    <property type="component" value="Chromosome"/>
</dbReference>
<evidence type="ECO:0000313" key="5">
    <source>
        <dbReference type="EMBL" id="AIE83478.1"/>
    </source>
</evidence>
<dbReference type="AlphaFoldDB" id="A0A068NIQ3"/>
<evidence type="ECO:0000256" key="1">
    <source>
        <dbReference type="ARBA" id="ARBA00023002"/>
    </source>
</evidence>
<dbReference type="InterPro" id="IPR055170">
    <property type="entry name" value="GFO_IDH_MocA-like_dom"/>
</dbReference>
<dbReference type="PANTHER" id="PTHR43818:SF11">
    <property type="entry name" value="BCDNA.GH03377"/>
    <property type="match status" value="1"/>
</dbReference>
<feature type="region of interest" description="Disordered" evidence="2">
    <location>
        <begin position="347"/>
        <end position="366"/>
    </location>
</feature>
<dbReference type="OrthoDB" id="9815825at2"/>
<dbReference type="InterPro" id="IPR036291">
    <property type="entry name" value="NAD(P)-bd_dom_sf"/>
</dbReference>
<evidence type="ECO:0000259" key="3">
    <source>
        <dbReference type="Pfam" id="PF01408"/>
    </source>
</evidence>
<dbReference type="Pfam" id="PF22725">
    <property type="entry name" value="GFO_IDH_MocA_C3"/>
    <property type="match status" value="1"/>
</dbReference>
<keyword evidence="1" id="KW-0560">Oxidoreductase</keyword>
<dbReference type="GO" id="GO:0000166">
    <property type="term" value="F:nucleotide binding"/>
    <property type="evidence" value="ECO:0007669"/>
    <property type="project" value="InterPro"/>
</dbReference>
<dbReference type="Pfam" id="PF01408">
    <property type="entry name" value="GFO_IDH_MocA"/>
    <property type="match status" value="1"/>
</dbReference>
<accession>A0A068NIQ3</accession>
<dbReference type="STRING" id="661478.OP10G_0110"/>
<dbReference type="InterPro" id="IPR050463">
    <property type="entry name" value="Gfo/Idh/MocA_oxidrdct_glycsds"/>
</dbReference>
<dbReference type="GO" id="GO:0016491">
    <property type="term" value="F:oxidoreductase activity"/>
    <property type="evidence" value="ECO:0007669"/>
    <property type="project" value="UniProtKB-KW"/>
</dbReference>
<name>A0A068NIQ3_FIMGI</name>
<proteinExistence type="predicted"/>
<dbReference type="eggNOG" id="COG0673">
    <property type="taxonomic scope" value="Bacteria"/>
</dbReference>
<evidence type="ECO:0000256" key="2">
    <source>
        <dbReference type="SAM" id="MobiDB-lite"/>
    </source>
</evidence>
<evidence type="ECO:0000313" key="6">
    <source>
        <dbReference type="Proteomes" id="UP000027982"/>
    </source>
</evidence>
<dbReference type="HOGENOM" id="CLU_023194_6_0_0"/>
<feature type="domain" description="Gfo/Idh/MocA-like oxidoreductase N-terminal" evidence="3">
    <location>
        <begin position="4"/>
        <end position="119"/>
    </location>
</feature>
<dbReference type="KEGG" id="fgi:OP10G_0110"/>
<dbReference type="SUPFAM" id="SSF55347">
    <property type="entry name" value="Glyceraldehyde-3-phosphate dehydrogenase-like, C-terminal domain"/>
    <property type="match status" value="1"/>
</dbReference>
<feature type="domain" description="GFO/IDH/MocA-like oxidoreductase" evidence="4">
    <location>
        <begin position="131"/>
        <end position="265"/>
    </location>
</feature>
<dbReference type="InterPro" id="IPR000683">
    <property type="entry name" value="Gfo/Idh/MocA-like_OxRdtase_N"/>
</dbReference>
<dbReference type="EMBL" id="CP007139">
    <property type="protein sequence ID" value="AIE83478.1"/>
    <property type="molecule type" value="Genomic_DNA"/>
</dbReference>